<keyword evidence="2" id="KW-1133">Transmembrane helix</keyword>
<comment type="caution">
    <text evidence="5">The sequence shown here is derived from an EMBL/GenBank/DDBJ whole genome shotgun (WGS) entry which is preliminary data.</text>
</comment>
<dbReference type="SUPFAM" id="SSF48452">
    <property type="entry name" value="TPR-like"/>
    <property type="match status" value="1"/>
</dbReference>
<evidence type="ECO:0000313" key="5">
    <source>
        <dbReference type="EMBL" id="MFB9211512.1"/>
    </source>
</evidence>
<dbReference type="RefSeq" id="WP_290249235.1">
    <property type="nucleotide sequence ID" value="NZ_JAUFQT010000002.1"/>
</dbReference>
<feature type="signal peptide" evidence="3">
    <location>
        <begin position="1"/>
        <end position="22"/>
    </location>
</feature>
<gene>
    <name evidence="5" type="ORF">ACFFUR_06830</name>
</gene>
<name>A0ABV5J3X3_9BACT</name>
<dbReference type="Proteomes" id="UP001589654">
    <property type="component" value="Unassembled WGS sequence"/>
</dbReference>
<evidence type="ECO:0000313" key="6">
    <source>
        <dbReference type="Proteomes" id="UP001589654"/>
    </source>
</evidence>
<keyword evidence="6" id="KW-1185">Reference proteome</keyword>
<proteinExistence type="predicted"/>
<dbReference type="Gene3D" id="1.25.40.10">
    <property type="entry name" value="Tetratricopeptide repeat domain"/>
    <property type="match status" value="1"/>
</dbReference>
<evidence type="ECO:0000256" key="1">
    <source>
        <dbReference type="SAM" id="Coils"/>
    </source>
</evidence>
<reference evidence="5 6" key="1">
    <citation type="submission" date="2024-09" db="EMBL/GenBank/DDBJ databases">
        <authorList>
            <person name="Sun Q."/>
            <person name="Mori K."/>
        </authorList>
    </citation>
    <scope>NUCLEOTIDE SEQUENCE [LARGE SCALE GENOMIC DNA]</scope>
    <source>
        <strain evidence="5 6">CECT 7682</strain>
    </source>
</reference>
<organism evidence="5 6">
    <name type="scientific">Echinicola jeungdonensis</name>
    <dbReference type="NCBI Taxonomy" id="709343"/>
    <lineage>
        <taxon>Bacteria</taxon>
        <taxon>Pseudomonadati</taxon>
        <taxon>Bacteroidota</taxon>
        <taxon>Cytophagia</taxon>
        <taxon>Cytophagales</taxon>
        <taxon>Cyclobacteriaceae</taxon>
        <taxon>Echinicola</taxon>
    </lineage>
</organism>
<feature type="transmembrane region" description="Helical" evidence="2">
    <location>
        <begin position="331"/>
        <end position="353"/>
    </location>
</feature>
<protein>
    <submittedName>
        <fullName evidence="5">DUF6377 domain-containing protein</fullName>
    </submittedName>
</protein>
<accession>A0ABV5J3X3</accession>
<evidence type="ECO:0000256" key="3">
    <source>
        <dbReference type="SAM" id="SignalP"/>
    </source>
</evidence>
<dbReference type="Pfam" id="PF19904">
    <property type="entry name" value="DUF6377"/>
    <property type="match status" value="1"/>
</dbReference>
<dbReference type="InterPro" id="IPR045957">
    <property type="entry name" value="DUF6377"/>
</dbReference>
<evidence type="ECO:0000259" key="4">
    <source>
        <dbReference type="Pfam" id="PF19904"/>
    </source>
</evidence>
<keyword evidence="1" id="KW-0175">Coiled coil</keyword>
<keyword evidence="2" id="KW-0812">Transmembrane</keyword>
<feature type="domain" description="DUF6377" evidence="4">
    <location>
        <begin position="259"/>
        <end position="498"/>
    </location>
</feature>
<feature type="chain" id="PRO_5045572322" evidence="3">
    <location>
        <begin position="23"/>
        <end position="536"/>
    </location>
</feature>
<keyword evidence="2" id="KW-0472">Membrane</keyword>
<evidence type="ECO:0000256" key="2">
    <source>
        <dbReference type="SAM" id="Phobius"/>
    </source>
</evidence>
<dbReference type="EMBL" id="JBHMEW010000050">
    <property type="protein sequence ID" value="MFB9211512.1"/>
    <property type="molecule type" value="Genomic_DNA"/>
</dbReference>
<sequence length="536" mass="61972">MINKTLITLIILISSSFFQAWANTKDSLLHVLSESIEFQEKYIQEKEDHIENLKGQLNSTDNQNHQKVFEINLKLYKAYQSYQFDSAFTYARKLQEAARKMGFADKATQAKLALSTILRSSGMYKEAFDSLNAIQLKGVTDSLKIEFYRQKALAHYDLAAYNSDDYYSTLNGQKGNQFVDAAISLADSNGLVYYQLRGLKAEAIGDYLTALEIFQQIVENFDISLHESAMAYYSLGRIHLALGDEEKSLEYITRSAIADVQSVTKETVALMDLANRLYDLGELSLAYDFINQAAEDAKFYGARHRILQVSAILPEIESAKLASVEYQRKRLMTFLITVTLLSLMVIGFAFIIFRQYRLLKLAKKDLTQSNSKLLEVNEKLKEANKIKEEYIGHSFTKDSEYLDKLDRFKKDIDRKLMSKKFDDLHHVLKSINLKQEREALFVKFDEIFLRLFPNFINTFNSYFKEEDQFEIRNNQSLPIELRIFALIRIGITDHEQIASILGYSVRTIYNYKTKVKSKSILSNEEFEQKVMEIRTV</sequence>
<feature type="coiled-coil region" evidence="1">
    <location>
        <begin position="36"/>
        <end position="63"/>
    </location>
</feature>
<dbReference type="InterPro" id="IPR011990">
    <property type="entry name" value="TPR-like_helical_dom_sf"/>
</dbReference>
<keyword evidence="3" id="KW-0732">Signal</keyword>